<evidence type="ECO:0000256" key="4">
    <source>
        <dbReference type="ARBA" id="ARBA00022989"/>
    </source>
</evidence>
<feature type="domain" description="SSD" evidence="7">
    <location>
        <begin position="290"/>
        <end position="411"/>
    </location>
</feature>
<feature type="transmembrane region" description="Helical" evidence="6">
    <location>
        <begin position="447"/>
        <end position="466"/>
    </location>
</feature>
<dbReference type="Proteomes" id="UP000490800">
    <property type="component" value="Unassembled WGS sequence"/>
</dbReference>
<evidence type="ECO:0000256" key="2">
    <source>
        <dbReference type="ARBA" id="ARBA00022475"/>
    </source>
</evidence>
<dbReference type="PROSITE" id="PS50156">
    <property type="entry name" value="SSD"/>
    <property type="match status" value="1"/>
</dbReference>
<evidence type="ECO:0000256" key="3">
    <source>
        <dbReference type="ARBA" id="ARBA00022692"/>
    </source>
</evidence>
<dbReference type="PANTHER" id="PTHR33406:SF13">
    <property type="entry name" value="MEMBRANE PROTEIN YDFJ"/>
    <property type="match status" value="1"/>
</dbReference>
<feature type="transmembrane region" description="Helical" evidence="6">
    <location>
        <begin position="718"/>
        <end position="740"/>
    </location>
</feature>
<feature type="transmembrane region" description="Helical" evidence="6">
    <location>
        <begin position="388"/>
        <end position="412"/>
    </location>
</feature>
<dbReference type="Gene3D" id="1.20.1640.10">
    <property type="entry name" value="Multidrug efflux transporter AcrB transmembrane domain"/>
    <property type="match status" value="2"/>
</dbReference>
<dbReference type="OrthoDB" id="7051771at2"/>
<feature type="transmembrane region" description="Helical" evidence="6">
    <location>
        <begin position="607"/>
        <end position="626"/>
    </location>
</feature>
<feature type="transmembrane region" description="Helical" evidence="6">
    <location>
        <begin position="752"/>
        <end position="775"/>
    </location>
</feature>
<evidence type="ECO:0000256" key="6">
    <source>
        <dbReference type="SAM" id="Phobius"/>
    </source>
</evidence>
<accession>A0A7X3FEX3</accession>
<keyword evidence="3 6" id="KW-0812">Transmembrane</keyword>
<comment type="caution">
    <text evidence="8">The sequence shown here is derived from an EMBL/GenBank/DDBJ whole genome shotgun (WGS) entry which is preliminary data.</text>
</comment>
<feature type="transmembrane region" description="Helical" evidence="6">
    <location>
        <begin position="638"/>
        <end position="657"/>
    </location>
</feature>
<evidence type="ECO:0000313" key="9">
    <source>
        <dbReference type="Proteomes" id="UP000490800"/>
    </source>
</evidence>
<dbReference type="Pfam" id="PF03176">
    <property type="entry name" value="MMPL"/>
    <property type="match status" value="2"/>
</dbReference>
<evidence type="ECO:0000256" key="1">
    <source>
        <dbReference type="ARBA" id="ARBA00004651"/>
    </source>
</evidence>
<protein>
    <submittedName>
        <fullName evidence="8">MMPL family transporter</fullName>
    </submittedName>
</protein>
<feature type="transmembrane region" description="Helical" evidence="6">
    <location>
        <begin position="261"/>
        <end position="294"/>
    </location>
</feature>
<organism evidence="8 9">
    <name type="scientific">Paenibacillus lutrae</name>
    <dbReference type="NCBI Taxonomy" id="2078573"/>
    <lineage>
        <taxon>Bacteria</taxon>
        <taxon>Bacillati</taxon>
        <taxon>Bacillota</taxon>
        <taxon>Bacilli</taxon>
        <taxon>Bacillales</taxon>
        <taxon>Paenibacillaceae</taxon>
        <taxon>Paenibacillus</taxon>
    </lineage>
</organism>
<feature type="transmembrane region" description="Helical" evidence="6">
    <location>
        <begin position="20"/>
        <end position="39"/>
    </location>
</feature>
<dbReference type="InterPro" id="IPR000731">
    <property type="entry name" value="SSD"/>
</dbReference>
<evidence type="ECO:0000313" key="8">
    <source>
        <dbReference type="EMBL" id="MVO98233.1"/>
    </source>
</evidence>
<keyword evidence="5 6" id="KW-0472">Membrane</keyword>
<name>A0A7X3FEX3_9BACL</name>
<dbReference type="InterPro" id="IPR001036">
    <property type="entry name" value="Acrflvin-R"/>
</dbReference>
<dbReference type="InterPro" id="IPR050545">
    <property type="entry name" value="Mycobact_MmpL"/>
</dbReference>
<evidence type="ECO:0000256" key="5">
    <source>
        <dbReference type="ARBA" id="ARBA00023136"/>
    </source>
</evidence>
<dbReference type="EMBL" id="RHLK01000001">
    <property type="protein sequence ID" value="MVO98233.1"/>
    <property type="molecule type" value="Genomic_DNA"/>
</dbReference>
<reference evidence="8 9" key="1">
    <citation type="journal article" date="2019" name="Microorganisms">
        <title>Paenibacillus lutrae sp. nov., A Chitinolytic Species Isolated from A River Otter in Castril Natural Park, Granada, Spain.</title>
        <authorList>
            <person name="Rodriguez M."/>
            <person name="Reina J.C."/>
            <person name="Bejar V."/>
            <person name="Llamas I."/>
        </authorList>
    </citation>
    <scope>NUCLEOTIDE SEQUENCE [LARGE SCALE GENOMIC DNA]</scope>
    <source>
        <strain evidence="8 9">N10</strain>
    </source>
</reference>
<dbReference type="PRINTS" id="PR00702">
    <property type="entry name" value="ACRIFLAVINRP"/>
</dbReference>
<feature type="transmembrane region" description="Helical" evidence="6">
    <location>
        <begin position="677"/>
        <end position="697"/>
    </location>
</feature>
<dbReference type="GO" id="GO:0005886">
    <property type="term" value="C:plasma membrane"/>
    <property type="evidence" value="ECO:0007669"/>
    <property type="project" value="UniProtKB-SubCell"/>
</dbReference>
<dbReference type="InterPro" id="IPR004869">
    <property type="entry name" value="MMPL_dom"/>
</dbReference>
<dbReference type="GO" id="GO:0022857">
    <property type="term" value="F:transmembrane transporter activity"/>
    <property type="evidence" value="ECO:0007669"/>
    <property type="project" value="InterPro"/>
</dbReference>
<gene>
    <name evidence="8" type="ORF">EDM21_01540</name>
</gene>
<evidence type="ECO:0000259" key="7">
    <source>
        <dbReference type="PROSITE" id="PS50156"/>
    </source>
</evidence>
<feature type="transmembrane region" description="Helical" evidence="6">
    <location>
        <begin position="314"/>
        <end position="332"/>
    </location>
</feature>
<keyword evidence="4 6" id="KW-1133">Transmembrane helix</keyword>
<dbReference type="PANTHER" id="PTHR33406">
    <property type="entry name" value="MEMBRANE PROTEIN MJ1562-RELATED"/>
    <property type="match status" value="1"/>
</dbReference>
<dbReference type="AlphaFoldDB" id="A0A7X3FEX3"/>
<proteinExistence type="predicted"/>
<sequence>MSTFLYRLGKSAYSKPWYFLLPWIVILGVVGALLGANGIQSSSEMKIEGTESQKVLDMLAEELPAAAGGQASVAFTAPAGERLDTPQRIALILKAINDVYNMDYIINPAELAAKAAADSSAAAGQAGAAGQAAGQAGAAGQTAGQAGAAGQTAGQAGAAGQTAGQAGAAGQAVGQAGVAGQAVPYGPLFAEGVPVPGVMLSADGSIALFQFQFTVQQTSLPASVPDNVIKAVSEVEQAGSGITAIPSDSLKSTPSIGSTEAIGVAVAAVVLFITLGSVVAAGLPLITALLGVAISVGGSFALSSIIQMNDITPILAVMIGLAVGIDYSLFIVNRQRRLILDERLSAHEATGRAVGTAGSAVFFAGLTVIIALCGMLVIGIGFLSTMALVAAVSVLITVLLALTLLPALLGLVGERICTSKARANNAASGKKALNGFSHRWARTTVKYRWAIIIMVILVLGTAAIPVTKMELGIPSGASANLDTPARQSYDIISKGFGEGFNGPLLLVAEATKESDKISPETLGKLVQELQMHDNVTLVSPMGFNETGDLAIISLIPKTGPTDTKTRDLVQDLRDPGSNFASANNVTLGVTGFTAINIDMSSKLSEAFPMYIGIIVILSLIILLLVFRSIIVPIKATVGFILSVLATFGLTTAVYQWGWLHSLFGFDTGGPLLSFMPILVTGILYGLAMDYQVFLVSSMREAYVHGRHGNESVIHGYDLASRVVLAAGVIMVSVFAGFIFAPDAMIKQIGFALAFGILIDAFIIRMTLVPAIMSVFGDKAWWLPKWLDRLLPNLDVEGDKLIAKLHAENGDKS</sequence>
<comment type="subcellular location">
    <subcellularLocation>
        <location evidence="1">Cell membrane</location>
        <topology evidence="1">Multi-pass membrane protein</topology>
    </subcellularLocation>
</comment>
<dbReference type="SUPFAM" id="SSF82866">
    <property type="entry name" value="Multidrug efflux transporter AcrB transmembrane domain"/>
    <property type="match status" value="2"/>
</dbReference>
<keyword evidence="2" id="KW-1003">Cell membrane</keyword>
<feature type="transmembrane region" description="Helical" evidence="6">
    <location>
        <begin position="353"/>
        <end position="382"/>
    </location>
</feature>
<keyword evidence="9" id="KW-1185">Reference proteome</keyword>
<dbReference type="RefSeq" id="WP_157332251.1">
    <property type="nucleotide sequence ID" value="NZ_RHLK01000001.1"/>
</dbReference>